<feature type="signal peptide" evidence="2">
    <location>
        <begin position="1"/>
        <end position="26"/>
    </location>
</feature>
<evidence type="ECO:0000256" key="1">
    <source>
        <dbReference type="SAM" id="MobiDB-lite"/>
    </source>
</evidence>
<name>A0AAN8XB29_HALRR</name>
<dbReference type="EMBL" id="JAXCGZ010005713">
    <property type="protein sequence ID" value="KAK7081057.1"/>
    <property type="molecule type" value="Genomic_DNA"/>
</dbReference>
<feature type="region of interest" description="Disordered" evidence="1">
    <location>
        <begin position="124"/>
        <end position="143"/>
    </location>
</feature>
<organism evidence="3 4">
    <name type="scientific">Halocaridina rubra</name>
    <name type="common">Hawaiian red shrimp</name>
    <dbReference type="NCBI Taxonomy" id="373956"/>
    <lineage>
        <taxon>Eukaryota</taxon>
        <taxon>Metazoa</taxon>
        <taxon>Ecdysozoa</taxon>
        <taxon>Arthropoda</taxon>
        <taxon>Crustacea</taxon>
        <taxon>Multicrustacea</taxon>
        <taxon>Malacostraca</taxon>
        <taxon>Eumalacostraca</taxon>
        <taxon>Eucarida</taxon>
        <taxon>Decapoda</taxon>
        <taxon>Pleocyemata</taxon>
        <taxon>Caridea</taxon>
        <taxon>Atyoidea</taxon>
        <taxon>Atyidae</taxon>
        <taxon>Halocaridina</taxon>
    </lineage>
</organism>
<protein>
    <submittedName>
        <fullName evidence="3">Uncharacterized protein</fullName>
    </submittedName>
</protein>
<reference evidence="3 4" key="1">
    <citation type="submission" date="2023-11" db="EMBL/GenBank/DDBJ databases">
        <title>Halocaridina rubra genome assembly.</title>
        <authorList>
            <person name="Smith C."/>
        </authorList>
    </citation>
    <scope>NUCLEOTIDE SEQUENCE [LARGE SCALE GENOMIC DNA]</scope>
    <source>
        <strain evidence="3">EP-1</strain>
        <tissue evidence="3">Whole</tissue>
    </source>
</reference>
<evidence type="ECO:0000313" key="4">
    <source>
        <dbReference type="Proteomes" id="UP001381693"/>
    </source>
</evidence>
<evidence type="ECO:0000313" key="3">
    <source>
        <dbReference type="EMBL" id="KAK7081057.1"/>
    </source>
</evidence>
<comment type="caution">
    <text evidence="3">The sequence shown here is derived from an EMBL/GenBank/DDBJ whole genome shotgun (WGS) entry which is preliminary data.</text>
</comment>
<feature type="region of interest" description="Disordered" evidence="1">
    <location>
        <begin position="31"/>
        <end position="54"/>
    </location>
</feature>
<dbReference type="AlphaFoldDB" id="A0AAN8XB29"/>
<sequence length="173" mass="18632">MWNAALACGLLTILIGMAILAKNAEARRRARNLDTQESEGPLLHSPEGPSQTEYRVSNQVTNQDTLQYGSFQSTFHPNFGPSQQFYASGLRMPPNVSETSLPIPNNASHCGDDLPPPYSSLDPFKEPPWLDPAGHGHSPSYETATVTNTVGDQLPSYDVAVSSEDIDSGSGSE</sequence>
<dbReference type="Proteomes" id="UP001381693">
    <property type="component" value="Unassembled WGS sequence"/>
</dbReference>
<gene>
    <name evidence="3" type="ORF">SK128_007686</name>
</gene>
<evidence type="ECO:0000256" key="2">
    <source>
        <dbReference type="SAM" id="SignalP"/>
    </source>
</evidence>
<feature type="chain" id="PRO_5043016451" evidence="2">
    <location>
        <begin position="27"/>
        <end position="173"/>
    </location>
</feature>
<keyword evidence="2" id="KW-0732">Signal</keyword>
<accession>A0AAN8XB29</accession>
<keyword evidence="4" id="KW-1185">Reference proteome</keyword>
<proteinExistence type="predicted"/>